<dbReference type="Pfam" id="PF02635">
    <property type="entry name" value="DsrE"/>
    <property type="match status" value="1"/>
</dbReference>
<dbReference type="AlphaFoldDB" id="A0A920CC84"/>
<dbReference type="SUPFAM" id="SSF75169">
    <property type="entry name" value="DsrEFH-like"/>
    <property type="match status" value="1"/>
</dbReference>
<proteinExistence type="predicted"/>
<protein>
    <submittedName>
        <fullName evidence="1">Uncharacterized protein</fullName>
    </submittedName>
</protein>
<dbReference type="InterPro" id="IPR003787">
    <property type="entry name" value="Sulphur_relay_DsrE/F-like"/>
</dbReference>
<dbReference type="InterPro" id="IPR027396">
    <property type="entry name" value="DsrEFH-like"/>
</dbReference>
<accession>A0A920CC84</accession>
<evidence type="ECO:0000313" key="1">
    <source>
        <dbReference type="EMBL" id="GIO32608.1"/>
    </source>
</evidence>
<gene>
    <name evidence="1" type="ORF">J2TS6_37490</name>
</gene>
<keyword evidence="2" id="KW-1185">Reference proteome</keyword>
<reference evidence="1" key="1">
    <citation type="submission" date="2021-03" db="EMBL/GenBank/DDBJ databases">
        <title>Antimicrobial resistance genes in bacteria isolated from Japanese honey, and their potential for conferring macrolide and lincosamide resistance in the American foulbrood pathogen Paenibacillus larvae.</title>
        <authorList>
            <person name="Okamoto M."/>
            <person name="Kumagai M."/>
            <person name="Kanamori H."/>
            <person name="Takamatsu D."/>
        </authorList>
    </citation>
    <scope>NUCLEOTIDE SEQUENCE</scope>
    <source>
        <strain evidence="1">J2TS6</strain>
    </source>
</reference>
<dbReference type="Gene3D" id="3.40.1260.10">
    <property type="entry name" value="DsrEFH-like"/>
    <property type="match status" value="1"/>
</dbReference>
<sequence>MKNKVIFLTTDSLGNGEKELGTQILETFFTLLKQREQLPAAIFCANRGVLALTDQSLVSVHLKELADRGVRVLACATCVDYYGVRERLAAGEISSMGHFMELAETYEVMTLA</sequence>
<dbReference type="Proteomes" id="UP000679779">
    <property type="component" value="Unassembled WGS sequence"/>
</dbReference>
<comment type="caution">
    <text evidence="1">The sequence shown here is derived from an EMBL/GenBank/DDBJ whole genome shotgun (WGS) entry which is preliminary data.</text>
</comment>
<organism evidence="1 2">
    <name type="scientific">Paenibacillus albilobatus</name>
    <dbReference type="NCBI Taxonomy" id="2716884"/>
    <lineage>
        <taxon>Bacteria</taxon>
        <taxon>Bacillati</taxon>
        <taxon>Bacillota</taxon>
        <taxon>Bacilli</taxon>
        <taxon>Bacillales</taxon>
        <taxon>Paenibacillaceae</taxon>
        <taxon>Paenibacillus</taxon>
    </lineage>
</organism>
<dbReference type="EMBL" id="BORQ01000004">
    <property type="protein sequence ID" value="GIO32608.1"/>
    <property type="molecule type" value="Genomic_DNA"/>
</dbReference>
<name>A0A920CC84_9BACL</name>
<evidence type="ECO:0000313" key="2">
    <source>
        <dbReference type="Proteomes" id="UP000679779"/>
    </source>
</evidence>
<dbReference type="RefSeq" id="WP_160039518.1">
    <property type="nucleotide sequence ID" value="NZ_BORQ01000004.1"/>
</dbReference>